<dbReference type="Pfam" id="PF12833">
    <property type="entry name" value="HTH_18"/>
    <property type="match status" value="1"/>
</dbReference>
<dbReference type="InterPro" id="IPR018062">
    <property type="entry name" value="HTH_AraC-typ_CS"/>
</dbReference>
<dbReference type="RefSeq" id="WP_072832074.1">
    <property type="nucleotide sequence ID" value="NZ_FQXP01000008.1"/>
</dbReference>
<sequence length="274" mass="32272">MINDIEYLFHNPLYVSSSLTLYHCGFENCNPKHDFGPAIRPHYLFHYILSGKGKFYAGDKCYSLKEKQGFLICPGDSTYYIADENEPWNYFWFGFNGYEAEAILKKCNLSIENPIFNNKTDKGLENTLVNLIKLFESSTYNEFEAIGQLYMIFSTMYTINILESKEQEKTYIDKAIEFILNNYTYNIKVSDIAKYIGIDRTYLYKIFIKFYNLSPQQYLINFRLHIACNLLENSNLSITEISYSSGFKDIPSFYKHFKKTYKITPAKHRCNFKQ</sequence>
<keyword evidence="6" id="KW-1185">Reference proteome</keyword>
<name>A0A1M5XFR2_9CLOT</name>
<dbReference type="CDD" id="cd06986">
    <property type="entry name" value="cupin_MmsR-like_N"/>
    <property type="match status" value="1"/>
</dbReference>
<accession>A0A1M5XFR2</accession>
<organism evidence="5 6">
    <name type="scientific">Clostridium collagenovorans DSM 3089</name>
    <dbReference type="NCBI Taxonomy" id="1121306"/>
    <lineage>
        <taxon>Bacteria</taxon>
        <taxon>Bacillati</taxon>
        <taxon>Bacillota</taxon>
        <taxon>Clostridia</taxon>
        <taxon>Eubacteriales</taxon>
        <taxon>Clostridiaceae</taxon>
        <taxon>Clostridium</taxon>
    </lineage>
</organism>
<proteinExistence type="predicted"/>
<protein>
    <submittedName>
        <fullName evidence="5">AraC-type DNA-binding protein</fullName>
    </submittedName>
</protein>
<dbReference type="InterPro" id="IPR003313">
    <property type="entry name" value="AraC-bd"/>
</dbReference>
<evidence type="ECO:0000259" key="4">
    <source>
        <dbReference type="PROSITE" id="PS01124"/>
    </source>
</evidence>
<keyword evidence="2 5" id="KW-0238">DNA-binding</keyword>
<reference evidence="5 6" key="1">
    <citation type="submission" date="2016-11" db="EMBL/GenBank/DDBJ databases">
        <authorList>
            <person name="Jaros S."/>
            <person name="Januszkiewicz K."/>
            <person name="Wedrychowicz H."/>
        </authorList>
    </citation>
    <scope>NUCLEOTIDE SEQUENCE [LARGE SCALE GENOMIC DNA]</scope>
    <source>
        <strain evidence="5 6">DSM 3089</strain>
    </source>
</reference>
<dbReference type="GO" id="GO:0043565">
    <property type="term" value="F:sequence-specific DNA binding"/>
    <property type="evidence" value="ECO:0007669"/>
    <property type="project" value="InterPro"/>
</dbReference>
<dbReference type="PANTHER" id="PTHR43280">
    <property type="entry name" value="ARAC-FAMILY TRANSCRIPTIONAL REGULATOR"/>
    <property type="match status" value="1"/>
</dbReference>
<dbReference type="InterPro" id="IPR018060">
    <property type="entry name" value="HTH_AraC"/>
</dbReference>
<evidence type="ECO:0000256" key="1">
    <source>
        <dbReference type="ARBA" id="ARBA00023015"/>
    </source>
</evidence>
<evidence type="ECO:0000256" key="2">
    <source>
        <dbReference type="ARBA" id="ARBA00023125"/>
    </source>
</evidence>
<gene>
    <name evidence="5" type="ORF">SAMN02745196_02210</name>
</gene>
<dbReference type="InterPro" id="IPR037923">
    <property type="entry name" value="HTH-like"/>
</dbReference>
<dbReference type="Gene3D" id="1.10.10.60">
    <property type="entry name" value="Homeodomain-like"/>
    <property type="match status" value="2"/>
</dbReference>
<dbReference type="PROSITE" id="PS01124">
    <property type="entry name" value="HTH_ARAC_FAMILY_2"/>
    <property type="match status" value="1"/>
</dbReference>
<dbReference type="PROSITE" id="PS00041">
    <property type="entry name" value="HTH_ARAC_FAMILY_1"/>
    <property type="match status" value="1"/>
</dbReference>
<dbReference type="SUPFAM" id="SSF46689">
    <property type="entry name" value="Homeodomain-like"/>
    <property type="match status" value="2"/>
</dbReference>
<dbReference type="Proteomes" id="UP000184526">
    <property type="component" value="Unassembled WGS sequence"/>
</dbReference>
<keyword evidence="1" id="KW-0805">Transcription regulation</keyword>
<dbReference type="SUPFAM" id="SSF51215">
    <property type="entry name" value="Regulatory protein AraC"/>
    <property type="match status" value="1"/>
</dbReference>
<dbReference type="Gene3D" id="2.60.120.280">
    <property type="entry name" value="Regulatory protein AraC"/>
    <property type="match status" value="1"/>
</dbReference>
<dbReference type="STRING" id="1121306.SAMN02745196_02210"/>
<dbReference type="InterPro" id="IPR009057">
    <property type="entry name" value="Homeodomain-like_sf"/>
</dbReference>
<keyword evidence="3" id="KW-0804">Transcription</keyword>
<evidence type="ECO:0000256" key="3">
    <source>
        <dbReference type="ARBA" id="ARBA00023163"/>
    </source>
</evidence>
<dbReference type="PANTHER" id="PTHR43280:SF2">
    <property type="entry name" value="HTH-TYPE TRANSCRIPTIONAL REGULATOR EXSA"/>
    <property type="match status" value="1"/>
</dbReference>
<dbReference type="AlphaFoldDB" id="A0A1M5XFR2"/>
<dbReference type="GO" id="GO:0003700">
    <property type="term" value="F:DNA-binding transcription factor activity"/>
    <property type="evidence" value="ECO:0007669"/>
    <property type="project" value="InterPro"/>
</dbReference>
<dbReference type="OrthoDB" id="9813413at2"/>
<dbReference type="Pfam" id="PF02311">
    <property type="entry name" value="AraC_binding"/>
    <property type="match status" value="1"/>
</dbReference>
<evidence type="ECO:0000313" key="5">
    <source>
        <dbReference type="EMBL" id="SHH98616.1"/>
    </source>
</evidence>
<evidence type="ECO:0000313" key="6">
    <source>
        <dbReference type="Proteomes" id="UP000184526"/>
    </source>
</evidence>
<dbReference type="SMART" id="SM00342">
    <property type="entry name" value="HTH_ARAC"/>
    <property type="match status" value="1"/>
</dbReference>
<feature type="domain" description="HTH araC/xylS-type" evidence="4">
    <location>
        <begin position="173"/>
        <end position="271"/>
    </location>
</feature>
<dbReference type="EMBL" id="FQXP01000008">
    <property type="protein sequence ID" value="SHH98616.1"/>
    <property type="molecule type" value="Genomic_DNA"/>
</dbReference>